<keyword evidence="4" id="KW-1185">Reference proteome</keyword>
<dbReference type="Gene3D" id="2.40.50.140">
    <property type="entry name" value="Nucleic acid-binding proteins"/>
    <property type="match status" value="1"/>
</dbReference>
<comment type="caution">
    <text evidence="3">The sequence shown here is derived from an EMBL/GenBank/DDBJ whole genome shotgun (WGS) entry which is preliminary data.</text>
</comment>
<dbReference type="Gene3D" id="1.25.40.10">
    <property type="entry name" value="Tetratricopeptide repeat domain"/>
    <property type="match status" value="1"/>
</dbReference>
<dbReference type="SUPFAM" id="SSF48452">
    <property type="entry name" value="TPR-like"/>
    <property type="match status" value="1"/>
</dbReference>
<dbReference type="Pfam" id="PF13414">
    <property type="entry name" value="TPR_11"/>
    <property type="match status" value="1"/>
</dbReference>
<reference evidence="3 4" key="1">
    <citation type="submission" date="2024-11" db="EMBL/GenBank/DDBJ databases">
        <title>Adaptive evolution of stress response genes in parasites aligns with host niche diversity.</title>
        <authorList>
            <person name="Hahn C."/>
            <person name="Resl P."/>
        </authorList>
    </citation>
    <scope>NUCLEOTIDE SEQUENCE [LARGE SCALE GENOMIC DNA]</scope>
    <source>
        <strain evidence="3">EGGRZ-B1_66</strain>
        <tissue evidence="3">Body</tissue>
    </source>
</reference>
<dbReference type="EMBL" id="JBJKFK010000629">
    <property type="protein sequence ID" value="KAL3315968.1"/>
    <property type="molecule type" value="Genomic_DNA"/>
</dbReference>
<evidence type="ECO:0000259" key="2">
    <source>
        <dbReference type="PROSITE" id="PS50126"/>
    </source>
</evidence>
<dbReference type="InterPro" id="IPR003029">
    <property type="entry name" value="S1_domain"/>
</dbReference>
<dbReference type="PROSITE" id="PS50293">
    <property type="entry name" value="TPR_REGION"/>
    <property type="match status" value="1"/>
</dbReference>
<sequence>MIYKSSFGAKMEHLLSSRAEIIKSFDNIPAAEGHDPSKDIRDVPAVDNVGWSDDKAASVCVIAPPLETFMDVPGQIRKERFFQTVQRGDLLVGVVTSQQEAGVVVTVLAPDGGLKRDFEGLKITGFCPIRQLPRMSVDSVQINDRVRCFVLDCAPSGRLILSMNPKGMDRNTYGDVRVGVIAEEELPLHYKKLLNLDNKTFEECLESTPQFHNPDGVQVMCQRFGIPRSSICSLLYPYANLSLPKSEMGVELRRQQLRTLSMKRVAQGVKYFKDGRQTEALQCYNFAIDIEDTNPDAFVARGALYASNANYQKAIDDFEQALNFKPNHNNAKNYLGQTLVAFANE</sequence>
<dbReference type="CDD" id="cd00164">
    <property type="entry name" value="S1_like"/>
    <property type="match status" value="1"/>
</dbReference>
<dbReference type="InterPro" id="IPR039190">
    <property type="entry name" value="TTC14"/>
</dbReference>
<dbReference type="PROSITE" id="PS50126">
    <property type="entry name" value="S1"/>
    <property type="match status" value="1"/>
</dbReference>
<dbReference type="InterPro" id="IPR012340">
    <property type="entry name" value="NA-bd_OB-fold"/>
</dbReference>
<dbReference type="SUPFAM" id="SSF50249">
    <property type="entry name" value="Nucleic acid-binding proteins"/>
    <property type="match status" value="1"/>
</dbReference>
<dbReference type="SMART" id="SM00028">
    <property type="entry name" value="TPR"/>
    <property type="match status" value="2"/>
</dbReference>
<organism evidence="3 4">
    <name type="scientific">Cichlidogyrus casuarinus</name>
    <dbReference type="NCBI Taxonomy" id="1844966"/>
    <lineage>
        <taxon>Eukaryota</taxon>
        <taxon>Metazoa</taxon>
        <taxon>Spiralia</taxon>
        <taxon>Lophotrochozoa</taxon>
        <taxon>Platyhelminthes</taxon>
        <taxon>Monogenea</taxon>
        <taxon>Monopisthocotylea</taxon>
        <taxon>Dactylogyridea</taxon>
        <taxon>Ancyrocephalidae</taxon>
        <taxon>Cichlidogyrus</taxon>
    </lineage>
</organism>
<feature type="repeat" description="TPR" evidence="1">
    <location>
        <begin position="295"/>
        <end position="328"/>
    </location>
</feature>
<dbReference type="AlphaFoldDB" id="A0ABD2Q8U0"/>
<gene>
    <name evidence="3" type="primary">TTC14_2</name>
    <name evidence="3" type="ORF">Ciccas_005395</name>
</gene>
<keyword evidence="1" id="KW-0802">TPR repeat</keyword>
<protein>
    <submittedName>
        <fullName evidence="3">Tetratricopeptide repeat protein 14</fullName>
    </submittedName>
</protein>
<accession>A0ABD2Q8U0</accession>
<feature type="domain" description="S1 motif" evidence="2">
    <location>
        <begin position="88"/>
        <end position="164"/>
    </location>
</feature>
<dbReference type="SMART" id="SM00316">
    <property type="entry name" value="S1"/>
    <property type="match status" value="1"/>
</dbReference>
<evidence type="ECO:0000313" key="4">
    <source>
        <dbReference type="Proteomes" id="UP001626550"/>
    </source>
</evidence>
<dbReference type="PROSITE" id="PS50005">
    <property type="entry name" value="TPR"/>
    <property type="match status" value="1"/>
</dbReference>
<name>A0ABD2Q8U0_9PLAT</name>
<dbReference type="Proteomes" id="UP001626550">
    <property type="component" value="Unassembled WGS sequence"/>
</dbReference>
<dbReference type="PANTHER" id="PTHR23184:SF9">
    <property type="entry name" value="TETRATRICOPEPTIDE REPEAT PROTEIN 14"/>
    <property type="match status" value="1"/>
</dbReference>
<evidence type="ECO:0000313" key="3">
    <source>
        <dbReference type="EMBL" id="KAL3315968.1"/>
    </source>
</evidence>
<dbReference type="InterPro" id="IPR011990">
    <property type="entry name" value="TPR-like_helical_dom_sf"/>
</dbReference>
<dbReference type="PANTHER" id="PTHR23184">
    <property type="entry name" value="TETRATRICOPEPTIDE REPEAT PROTEIN 14"/>
    <property type="match status" value="1"/>
</dbReference>
<evidence type="ECO:0000256" key="1">
    <source>
        <dbReference type="PROSITE-ProRule" id="PRU00339"/>
    </source>
</evidence>
<dbReference type="InterPro" id="IPR019734">
    <property type="entry name" value="TPR_rpt"/>
</dbReference>
<proteinExistence type="predicted"/>